<comment type="caution">
    <text evidence="1">The sequence shown here is derived from an EMBL/GenBank/DDBJ whole genome shotgun (WGS) entry which is preliminary data.</text>
</comment>
<protein>
    <submittedName>
        <fullName evidence="1">Uncharacterized protein</fullName>
    </submittedName>
</protein>
<evidence type="ECO:0000313" key="2">
    <source>
        <dbReference type="Proteomes" id="UP000295198"/>
    </source>
</evidence>
<name>A0A4Q4Z5K9_9ACTN</name>
<accession>A0A4Q4Z5K9</accession>
<dbReference type="OrthoDB" id="3785534at2"/>
<dbReference type="RefSeq" id="WP_134720062.1">
    <property type="nucleotide sequence ID" value="NZ_SDKM01000038.1"/>
</dbReference>
<organism evidence="1 2">
    <name type="scientific">Nocardioides guangzhouensis</name>
    <dbReference type="NCBI Taxonomy" id="2497878"/>
    <lineage>
        <taxon>Bacteria</taxon>
        <taxon>Bacillati</taxon>
        <taxon>Actinomycetota</taxon>
        <taxon>Actinomycetes</taxon>
        <taxon>Propionibacteriales</taxon>
        <taxon>Nocardioidaceae</taxon>
        <taxon>Nocardioides</taxon>
    </lineage>
</organism>
<keyword evidence="2" id="KW-1185">Reference proteome</keyword>
<sequence length="114" mass="12137">MGNLNLPTPIVLAGAVLCLLAGYLIGVVAGPDTPERTTGTVESFNSRTNELCLTGDAVADHEGADGDELCGTWQRAGSTRLPREGDQFRFVSTISEQQSTPDDDRVLIFGEVKN</sequence>
<evidence type="ECO:0000313" key="1">
    <source>
        <dbReference type="EMBL" id="RYP83047.1"/>
    </source>
</evidence>
<dbReference type="EMBL" id="SDKM01000038">
    <property type="protein sequence ID" value="RYP83047.1"/>
    <property type="molecule type" value="Genomic_DNA"/>
</dbReference>
<dbReference type="Proteomes" id="UP000295198">
    <property type="component" value="Unassembled WGS sequence"/>
</dbReference>
<dbReference type="AlphaFoldDB" id="A0A4Q4Z5K9"/>
<reference evidence="1 2" key="1">
    <citation type="submission" date="2019-01" db="EMBL/GenBank/DDBJ databases">
        <title>Nocardioides guangzhouensis sp. nov., an actinobacterium isolated from soil.</title>
        <authorList>
            <person name="Fu Y."/>
            <person name="Cai Y."/>
            <person name="Lin Z."/>
            <person name="Chen P."/>
        </authorList>
    </citation>
    <scope>NUCLEOTIDE SEQUENCE [LARGE SCALE GENOMIC DNA]</scope>
    <source>
        <strain evidence="1 2">130</strain>
    </source>
</reference>
<gene>
    <name evidence="1" type="ORF">EKO23_20165</name>
</gene>
<proteinExistence type="predicted"/>